<evidence type="ECO:0000259" key="3">
    <source>
        <dbReference type="Pfam" id="PF07859"/>
    </source>
</evidence>
<dbReference type="InterPro" id="IPR013094">
    <property type="entry name" value="AB_hydrolase_3"/>
</dbReference>
<keyword evidence="5" id="KW-1185">Reference proteome</keyword>
<keyword evidence="2 4" id="KW-0378">Hydrolase</keyword>
<organism evidence="4 5">
    <name type="scientific">Roseovarius phycicola</name>
    <dbReference type="NCBI Taxonomy" id="3080976"/>
    <lineage>
        <taxon>Bacteria</taxon>
        <taxon>Pseudomonadati</taxon>
        <taxon>Pseudomonadota</taxon>
        <taxon>Alphaproteobacteria</taxon>
        <taxon>Rhodobacterales</taxon>
        <taxon>Roseobacteraceae</taxon>
        <taxon>Roseovarius</taxon>
    </lineage>
</organism>
<feature type="domain" description="Alpha/beta hydrolase fold-3" evidence="3">
    <location>
        <begin position="56"/>
        <end position="253"/>
    </location>
</feature>
<dbReference type="RefSeq" id="WP_338549314.1">
    <property type="nucleotide sequence ID" value="NZ_CP146069.1"/>
</dbReference>
<comment type="similarity">
    <text evidence="1">Belongs to the 'GDXG' lipolytic enzyme family.</text>
</comment>
<dbReference type="GO" id="GO:0016787">
    <property type="term" value="F:hydrolase activity"/>
    <property type="evidence" value="ECO:0007669"/>
    <property type="project" value="UniProtKB-KW"/>
</dbReference>
<dbReference type="InterPro" id="IPR050300">
    <property type="entry name" value="GDXG_lipolytic_enzyme"/>
</dbReference>
<name>A0ABZ2HJB6_9RHOB</name>
<protein>
    <submittedName>
        <fullName evidence="4">Alpha/beta hydrolase</fullName>
    </submittedName>
</protein>
<proteinExistence type="inferred from homology"/>
<accession>A0ABZ2HJB6</accession>
<dbReference type="PROSITE" id="PS01173">
    <property type="entry name" value="LIPASE_GDXG_HIS"/>
    <property type="match status" value="1"/>
</dbReference>
<sequence>MARAEDPLEIRRSFETKARFYFHAPFGTQYSHDKIAGRDVQWARARGVSKDGAPLLLYFHGGAYVFGSPNTHRAMLARLSADTGLPACLPTYRLAPEHPFPAALEDAVSVYRAVMERPGGVILGGDSAGGGLVLALQAEICKLGLPNPLGTFAFSPLTDMTYSGESFVLQADADVILPAERAQESADFYLNGADPKTPGASPLFAEFAGAAPVWMCVGDTEILLDDTRRMTKHLRAQGVEVTELIEHNLPHVWPLFHNLLPEARNTLRDLAQWVRSLSNR</sequence>
<evidence type="ECO:0000256" key="2">
    <source>
        <dbReference type="ARBA" id="ARBA00022801"/>
    </source>
</evidence>
<dbReference type="PANTHER" id="PTHR48081">
    <property type="entry name" value="AB HYDROLASE SUPERFAMILY PROTEIN C4A8.06C"/>
    <property type="match status" value="1"/>
</dbReference>
<dbReference type="SUPFAM" id="SSF53474">
    <property type="entry name" value="alpha/beta-Hydrolases"/>
    <property type="match status" value="1"/>
</dbReference>
<evidence type="ECO:0000313" key="5">
    <source>
        <dbReference type="Proteomes" id="UP001364156"/>
    </source>
</evidence>
<dbReference type="EMBL" id="CP146069">
    <property type="protein sequence ID" value="WWR46457.1"/>
    <property type="molecule type" value="Genomic_DNA"/>
</dbReference>
<gene>
    <name evidence="4" type="ORF">RZ517_17080</name>
</gene>
<dbReference type="InterPro" id="IPR029058">
    <property type="entry name" value="AB_hydrolase_fold"/>
</dbReference>
<dbReference type="Proteomes" id="UP001364156">
    <property type="component" value="Chromosome"/>
</dbReference>
<dbReference type="PANTHER" id="PTHR48081:SF8">
    <property type="entry name" value="ALPHA_BETA HYDROLASE FOLD-3 DOMAIN-CONTAINING PROTEIN-RELATED"/>
    <property type="match status" value="1"/>
</dbReference>
<dbReference type="InterPro" id="IPR002168">
    <property type="entry name" value="Lipase_GDXG_HIS_AS"/>
</dbReference>
<evidence type="ECO:0000256" key="1">
    <source>
        <dbReference type="ARBA" id="ARBA00010515"/>
    </source>
</evidence>
<dbReference type="Pfam" id="PF07859">
    <property type="entry name" value="Abhydrolase_3"/>
    <property type="match status" value="1"/>
</dbReference>
<evidence type="ECO:0000313" key="4">
    <source>
        <dbReference type="EMBL" id="WWR46457.1"/>
    </source>
</evidence>
<reference evidence="4 5" key="1">
    <citation type="submission" date="2023-10" db="EMBL/GenBank/DDBJ databases">
        <title>Roseovarius strain S88 nov., isolated from a marine algae.</title>
        <authorList>
            <person name="Lee M.W."/>
            <person name="Lee J.K."/>
            <person name="Kim J.M."/>
            <person name="Choi D.G."/>
            <person name="Baek J.H."/>
            <person name="Bayburt H."/>
            <person name="Jung J.J."/>
            <person name="Han D.M."/>
            <person name="Jeon C.O."/>
        </authorList>
    </citation>
    <scope>NUCLEOTIDE SEQUENCE [LARGE SCALE GENOMIC DNA]</scope>
    <source>
        <strain evidence="4 5">S88</strain>
    </source>
</reference>
<dbReference type="Gene3D" id="3.40.50.1820">
    <property type="entry name" value="alpha/beta hydrolase"/>
    <property type="match status" value="1"/>
</dbReference>